<proteinExistence type="inferred from homology"/>
<dbReference type="NCBIfam" id="TIGR00842">
    <property type="entry name" value="bcct"/>
    <property type="match status" value="1"/>
</dbReference>
<dbReference type="InterPro" id="IPR000060">
    <property type="entry name" value="BCCT_transptr"/>
</dbReference>
<feature type="region of interest" description="Disordered" evidence="8">
    <location>
        <begin position="609"/>
        <end position="636"/>
    </location>
</feature>
<dbReference type="PANTHER" id="PTHR30047">
    <property type="entry name" value="HIGH-AFFINITY CHOLINE TRANSPORT PROTEIN-RELATED"/>
    <property type="match status" value="1"/>
</dbReference>
<protein>
    <submittedName>
        <fullName evidence="10">BCCT family transporter</fullName>
    </submittedName>
</protein>
<evidence type="ECO:0000256" key="8">
    <source>
        <dbReference type="SAM" id="MobiDB-lite"/>
    </source>
</evidence>
<feature type="transmembrane region" description="Helical" evidence="9">
    <location>
        <begin position="197"/>
        <end position="219"/>
    </location>
</feature>
<feature type="transmembrane region" description="Helical" evidence="9">
    <location>
        <begin position="503"/>
        <end position="523"/>
    </location>
</feature>
<evidence type="ECO:0000313" key="10">
    <source>
        <dbReference type="EMBL" id="UVI35769.1"/>
    </source>
</evidence>
<evidence type="ECO:0000313" key="11">
    <source>
        <dbReference type="Proteomes" id="UP001064879"/>
    </source>
</evidence>
<evidence type="ECO:0000256" key="6">
    <source>
        <dbReference type="ARBA" id="ARBA00022989"/>
    </source>
</evidence>
<dbReference type="Pfam" id="PF02028">
    <property type="entry name" value="BCCT"/>
    <property type="match status" value="1"/>
</dbReference>
<keyword evidence="4" id="KW-1003">Cell membrane</keyword>
<evidence type="ECO:0000256" key="7">
    <source>
        <dbReference type="ARBA" id="ARBA00023136"/>
    </source>
</evidence>
<feature type="transmembrane region" description="Helical" evidence="9">
    <location>
        <begin position="529"/>
        <end position="552"/>
    </location>
</feature>
<organism evidence="10 11">
    <name type="scientific">Brevibacterium spongiae</name>
    <dbReference type="NCBI Taxonomy" id="2909672"/>
    <lineage>
        <taxon>Bacteria</taxon>
        <taxon>Bacillati</taxon>
        <taxon>Actinomycetota</taxon>
        <taxon>Actinomycetes</taxon>
        <taxon>Micrococcales</taxon>
        <taxon>Brevibacteriaceae</taxon>
        <taxon>Brevibacterium</taxon>
    </lineage>
</organism>
<keyword evidence="6 9" id="KW-1133">Transmembrane helix</keyword>
<feature type="transmembrane region" description="Helical" evidence="9">
    <location>
        <begin position="146"/>
        <end position="167"/>
    </location>
</feature>
<evidence type="ECO:0000256" key="5">
    <source>
        <dbReference type="ARBA" id="ARBA00022692"/>
    </source>
</evidence>
<feature type="region of interest" description="Disordered" evidence="8">
    <location>
        <begin position="1"/>
        <end position="23"/>
    </location>
</feature>
<keyword evidence="11" id="KW-1185">Reference proteome</keyword>
<feature type="transmembrane region" description="Helical" evidence="9">
    <location>
        <begin position="247"/>
        <end position="268"/>
    </location>
</feature>
<feature type="transmembrane region" description="Helical" evidence="9">
    <location>
        <begin position="288"/>
        <end position="308"/>
    </location>
</feature>
<accession>A0ABY5SRR5</accession>
<evidence type="ECO:0000256" key="4">
    <source>
        <dbReference type="ARBA" id="ARBA00022475"/>
    </source>
</evidence>
<feature type="compositionally biased region" description="Basic and acidic residues" evidence="8">
    <location>
        <begin position="613"/>
        <end position="630"/>
    </location>
</feature>
<evidence type="ECO:0000256" key="2">
    <source>
        <dbReference type="ARBA" id="ARBA00005658"/>
    </source>
</evidence>
<keyword evidence="5 9" id="KW-0812">Transmembrane</keyword>
<keyword evidence="3" id="KW-0813">Transport</keyword>
<feature type="transmembrane region" description="Helical" evidence="9">
    <location>
        <begin position="461"/>
        <end position="482"/>
    </location>
</feature>
<feature type="transmembrane region" description="Helical" evidence="9">
    <location>
        <begin position="69"/>
        <end position="87"/>
    </location>
</feature>
<gene>
    <name evidence="10" type="ORF">L1F31_16890</name>
</gene>
<feature type="transmembrane region" description="Helical" evidence="9">
    <location>
        <begin position="107"/>
        <end position="126"/>
    </location>
</feature>
<sequence length="636" mass="68724">MSDPETTQASGNGLGPGPDEQLLFGEPEPVELHLPEKLHIGESDTDDAITKKLKRQGVRVGRGMIAPRVFWPALIIIVGIVVFSVALPEGTGNVISSIQNWIVTQLGWYYMLVVGLFVAFAIVVGFSKFGKIKLGKDDDEPEFGVLSWFAMLFAAGMGIGLVFYGVAEPLTYATTGPKPGWAGGQVENAQMGMAQTFVHWGLHPWALYAVLGMALAYAIHRRGRPLSIRWALEPLLGNKVKGWAGDVIDIIAIFGTVFGIATSLGLGVQQISAGLKHIGVVGDYDNTFLIILIVVITFLATASVVSGVGAGIKWLSNINLTMAGVLLVTVLVLGPTLFLFQNFVESLGLWLANVLNLTFDIGAYSGEDGAEWNSTWTLFYWGWWISWAPFVGVFIARISRGRTVREFIAGVLLVPSIVGFFWFSVLGGTGIHKQLFGSGDLVDPDEGVVAERVLFDVLGSLPLGSILSILGIILVAIFFITSSDSGSLVVDMLASGGHPNPPIWSRVLWALLEGAIAIALLMAGGLEALQAGSLMTALPFSIVLLLICVSTLKAFGKEAKRNAVIERAQRFRQVGEHLADDFDEYLGEKVDERIDYRLTRSQGLFAKQRSKAAARDEKRGVREVPTRDRGTPNPES</sequence>
<reference evidence="10" key="1">
    <citation type="submission" date="2022-03" db="EMBL/GenBank/DDBJ databases">
        <title>Brevibacterium spongiae sp. nov., isolated from marine sponge.</title>
        <authorList>
            <person name="Li Z."/>
            <person name="Zhang M."/>
        </authorList>
    </citation>
    <scope>NUCLEOTIDE SEQUENCE</scope>
    <source>
        <strain evidence="10">WHS-Z9</strain>
    </source>
</reference>
<feature type="transmembrane region" description="Helical" evidence="9">
    <location>
        <begin position="320"/>
        <end position="340"/>
    </location>
</feature>
<feature type="transmembrane region" description="Helical" evidence="9">
    <location>
        <begin position="407"/>
        <end position="425"/>
    </location>
</feature>
<comment type="subcellular location">
    <subcellularLocation>
        <location evidence="1">Cell membrane</location>
        <topology evidence="1">Multi-pass membrane protein</topology>
    </subcellularLocation>
</comment>
<dbReference type="Proteomes" id="UP001064879">
    <property type="component" value="Chromosome"/>
</dbReference>
<keyword evidence="7 9" id="KW-0472">Membrane</keyword>
<dbReference type="RefSeq" id="WP_265418386.1">
    <property type="nucleotide sequence ID" value="NZ_CP093443.1"/>
</dbReference>
<name>A0ABY5SRR5_9MICO</name>
<evidence type="ECO:0000256" key="1">
    <source>
        <dbReference type="ARBA" id="ARBA00004651"/>
    </source>
</evidence>
<feature type="compositionally biased region" description="Polar residues" evidence="8">
    <location>
        <begin position="1"/>
        <end position="11"/>
    </location>
</feature>
<evidence type="ECO:0000256" key="3">
    <source>
        <dbReference type="ARBA" id="ARBA00022448"/>
    </source>
</evidence>
<dbReference type="EMBL" id="CP093443">
    <property type="protein sequence ID" value="UVI35769.1"/>
    <property type="molecule type" value="Genomic_DNA"/>
</dbReference>
<comment type="similarity">
    <text evidence="2">Belongs to the BCCT transporter (TC 2.A.15) family.</text>
</comment>
<feature type="transmembrane region" description="Helical" evidence="9">
    <location>
        <begin position="378"/>
        <end position="395"/>
    </location>
</feature>
<dbReference type="PANTHER" id="PTHR30047:SF7">
    <property type="entry name" value="HIGH-AFFINITY CHOLINE TRANSPORT PROTEIN"/>
    <property type="match status" value="1"/>
</dbReference>
<evidence type="ECO:0000256" key="9">
    <source>
        <dbReference type="SAM" id="Phobius"/>
    </source>
</evidence>